<dbReference type="SMART" id="SM00220">
    <property type="entry name" value="S_TKc"/>
    <property type="match status" value="1"/>
</dbReference>
<dbReference type="PROSITE" id="PS50297">
    <property type="entry name" value="ANK_REP_REGION"/>
    <property type="match status" value="1"/>
</dbReference>
<sequence>MGNQQSQIFRLINLGQEDEAIKHLQIQKNVNQISSNGISILRASLERGQSKLFKYCYVRNAVLMPALEKNRTILHRSIELGYYDFTWKLLRASKTFKFSVDDQDIYGQTALHIAVELQNSDIVALLLKYNARKDLKNTSGKSPYDLALETKGKGMEGILEQFNMEDYLAKPTHDDISPIRDQVSTQVSKETKVDLEKSAKIFLLEKTLEESQVPIIKGDELELMEIINKGSSCLVYKGKWRGSEVAIKQFSTEYSESDKKMKKFAKELQVLTQVRHPNLLLLMGICIDKPNLCLVTELVPNLTLFYAIHKNKEKKLTLGERFNIGIQLCKGIAYLHSNEPPIIHRDLKPENCLMDYNLNVKIADFGLARFSSSFIQTEESMTTICIGTTRFMAPELFDNSKSDTIGVEVDIWALGCLIIEIFSNKRPWHYISSSKANSIFFEIFNKKPIPIPENVVPEIAEIIKDCCKYNPKRRPSAQQVLERLEAAKSIYILN</sequence>
<organism evidence="10 11">
    <name type="scientific">Stentor coeruleus</name>
    <dbReference type="NCBI Taxonomy" id="5963"/>
    <lineage>
        <taxon>Eukaryota</taxon>
        <taxon>Sar</taxon>
        <taxon>Alveolata</taxon>
        <taxon>Ciliophora</taxon>
        <taxon>Postciliodesmatophora</taxon>
        <taxon>Heterotrichea</taxon>
        <taxon>Heterotrichida</taxon>
        <taxon>Stentoridae</taxon>
        <taxon>Stentor</taxon>
    </lineage>
</organism>
<evidence type="ECO:0000256" key="4">
    <source>
        <dbReference type="ARBA" id="ARBA00022777"/>
    </source>
</evidence>
<dbReference type="PROSITE" id="PS50088">
    <property type="entry name" value="ANK_REPEAT"/>
    <property type="match status" value="1"/>
</dbReference>
<dbReference type="InterPro" id="IPR000719">
    <property type="entry name" value="Prot_kinase_dom"/>
</dbReference>
<reference evidence="10 11" key="1">
    <citation type="submission" date="2016-11" db="EMBL/GenBank/DDBJ databases">
        <title>The macronuclear genome of Stentor coeruleus: a giant cell with tiny introns.</title>
        <authorList>
            <person name="Slabodnick M."/>
            <person name="Ruby J.G."/>
            <person name="Reiff S.B."/>
            <person name="Swart E.C."/>
            <person name="Gosai S."/>
            <person name="Prabakaran S."/>
            <person name="Witkowska E."/>
            <person name="Larue G.E."/>
            <person name="Fisher S."/>
            <person name="Freeman R.M."/>
            <person name="Gunawardena J."/>
            <person name="Chu W."/>
            <person name="Stover N.A."/>
            <person name="Gregory B.D."/>
            <person name="Nowacki M."/>
            <person name="Derisi J."/>
            <person name="Roy S.W."/>
            <person name="Marshall W.F."/>
            <person name="Sood P."/>
        </authorList>
    </citation>
    <scope>NUCLEOTIDE SEQUENCE [LARGE SCALE GENOMIC DNA]</scope>
    <source>
        <strain evidence="10">WM001</strain>
    </source>
</reference>
<dbReference type="InterPro" id="IPR011009">
    <property type="entry name" value="Kinase-like_dom_sf"/>
</dbReference>
<comment type="similarity">
    <text evidence="1">Belongs to the protein kinase superfamily. TKL Ser/Thr protein kinase family.</text>
</comment>
<evidence type="ECO:0000256" key="2">
    <source>
        <dbReference type="ARBA" id="ARBA00022679"/>
    </source>
</evidence>
<dbReference type="Pfam" id="PF13857">
    <property type="entry name" value="Ank_5"/>
    <property type="match status" value="1"/>
</dbReference>
<evidence type="ECO:0000256" key="5">
    <source>
        <dbReference type="ARBA" id="ARBA00022840"/>
    </source>
</evidence>
<evidence type="ECO:0000259" key="9">
    <source>
        <dbReference type="PROSITE" id="PS50011"/>
    </source>
</evidence>
<dbReference type="SUPFAM" id="SSF48403">
    <property type="entry name" value="Ankyrin repeat"/>
    <property type="match status" value="1"/>
</dbReference>
<protein>
    <recommendedName>
        <fullName evidence="9">Protein kinase domain-containing protein</fullName>
    </recommendedName>
</protein>
<keyword evidence="3" id="KW-0547">Nucleotide-binding</keyword>
<evidence type="ECO:0000256" key="8">
    <source>
        <dbReference type="PROSITE-ProRule" id="PRU00023"/>
    </source>
</evidence>
<dbReference type="PROSITE" id="PS00108">
    <property type="entry name" value="PROTEIN_KINASE_ST"/>
    <property type="match status" value="1"/>
</dbReference>
<dbReference type="SUPFAM" id="SSF56112">
    <property type="entry name" value="Protein kinase-like (PK-like)"/>
    <property type="match status" value="1"/>
</dbReference>
<dbReference type="InterPro" id="IPR036770">
    <property type="entry name" value="Ankyrin_rpt-contain_sf"/>
</dbReference>
<evidence type="ECO:0000256" key="6">
    <source>
        <dbReference type="ARBA" id="ARBA00047899"/>
    </source>
</evidence>
<evidence type="ECO:0000313" key="11">
    <source>
        <dbReference type="Proteomes" id="UP000187209"/>
    </source>
</evidence>
<evidence type="ECO:0000256" key="1">
    <source>
        <dbReference type="ARBA" id="ARBA00005843"/>
    </source>
</evidence>
<dbReference type="Pfam" id="PF00069">
    <property type="entry name" value="Pkinase"/>
    <property type="match status" value="1"/>
</dbReference>
<feature type="repeat" description="ANK" evidence="8">
    <location>
        <begin position="106"/>
        <end position="138"/>
    </location>
</feature>
<dbReference type="PANTHER" id="PTHR44329:SF288">
    <property type="entry name" value="MITOGEN-ACTIVATED PROTEIN KINASE KINASE KINASE 20"/>
    <property type="match status" value="1"/>
</dbReference>
<dbReference type="FunFam" id="3.30.200.20:FF:000034">
    <property type="entry name" value="Kinase suppressor of Ras 1"/>
    <property type="match status" value="1"/>
</dbReference>
<comment type="catalytic activity">
    <reaction evidence="7">
        <text>L-seryl-[protein] + ATP = O-phospho-L-seryl-[protein] + ADP + H(+)</text>
        <dbReference type="Rhea" id="RHEA:17989"/>
        <dbReference type="Rhea" id="RHEA-COMP:9863"/>
        <dbReference type="Rhea" id="RHEA-COMP:11604"/>
        <dbReference type="ChEBI" id="CHEBI:15378"/>
        <dbReference type="ChEBI" id="CHEBI:29999"/>
        <dbReference type="ChEBI" id="CHEBI:30616"/>
        <dbReference type="ChEBI" id="CHEBI:83421"/>
        <dbReference type="ChEBI" id="CHEBI:456216"/>
        <dbReference type="EC" id="2.7.11.1"/>
    </reaction>
</comment>
<dbReference type="GO" id="GO:0005524">
    <property type="term" value="F:ATP binding"/>
    <property type="evidence" value="ECO:0007669"/>
    <property type="project" value="UniProtKB-KW"/>
</dbReference>
<dbReference type="Gene3D" id="1.10.510.10">
    <property type="entry name" value="Transferase(Phosphotransferase) domain 1"/>
    <property type="match status" value="1"/>
</dbReference>
<dbReference type="EMBL" id="MPUH01000172">
    <property type="protein sequence ID" value="OMJ87628.1"/>
    <property type="molecule type" value="Genomic_DNA"/>
</dbReference>
<dbReference type="InterPro" id="IPR051681">
    <property type="entry name" value="Ser/Thr_Kinases-Pseudokinases"/>
</dbReference>
<comment type="catalytic activity">
    <reaction evidence="6">
        <text>L-threonyl-[protein] + ATP = O-phospho-L-threonyl-[protein] + ADP + H(+)</text>
        <dbReference type="Rhea" id="RHEA:46608"/>
        <dbReference type="Rhea" id="RHEA-COMP:11060"/>
        <dbReference type="Rhea" id="RHEA-COMP:11605"/>
        <dbReference type="ChEBI" id="CHEBI:15378"/>
        <dbReference type="ChEBI" id="CHEBI:30013"/>
        <dbReference type="ChEBI" id="CHEBI:30616"/>
        <dbReference type="ChEBI" id="CHEBI:61977"/>
        <dbReference type="ChEBI" id="CHEBI:456216"/>
        <dbReference type="EC" id="2.7.11.1"/>
    </reaction>
</comment>
<comment type="caution">
    <text evidence="10">The sequence shown here is derived from an EMBL/GenBank/DDBJ whole genome shotgun (WGS) entry which is preliminary data.</text>
</comment>
<proteinExistence type="inferred from homology"/>
<evidence type="ECO:0000256" key="7">
    <source>
        <dbReference type="ARBA" id="ARBA00048679"/>
    </source>
</evidence>
<gene>
    <name evidence="10" type="ORF">SteCoe_10634</name>
</gene>
<dbReference type="SMART" id="SM00248">
    <property type="entry name" value="ANK"/>
    <property type="match status" value="2"/>
</dbReference>
<dbReference type="InterPro" id="IPR002110">
    <property type="entry name" value="Ankyrin_rpt"/>
</dbReference>
<dbReference type="Proteomes" id="UP000187209">
    <property type="component" value="Unassembled WGS sequence"/>
</dbReference>
<feature type="domain" description="Protein kinase" evidence="9">
    <location>
        <begin position="221"/>
        <end position="492"/>
    </location>
</feature>
<keyword evidence="5" id="KW-0067">ATP-binding</keyword>
<keyword evidence="2" id="KW-0808">Transferase</keyword>
<dbReference type="Gene3D" id="3.30.200.20">
    <property type="entry name" value="Phosphorylase Kinase, domain 1"/>
    <property type="match status" value="1"/>
</dbReference>
<evidence type="ECO:0000313" key="10">
    <source>
        <dbReference type="EMBL" id="OMJ87628.1"/>
    </source>
</evidence>
<keyword evidence="8" id="KW-0040">ANK repeat</keyword>
<name>A0A1R2CF30_9CILI</name>
<dbReference type="AlphaFoldDB" id="A0A1R2CF30"/>
<dbReference type="CDD" id="cd13999">
    <property type="entry name" value="STKc_MAP3K-like"/>
    <property type="match status" value="1"/>
</dbReference>
<accession>A0A1R2CF30</accession>
<dbReference type="Gene3D" id="1.25.40.20">
    <property type="entry name" value="Ankyrin repeat-containing domain"/>
    <property type="match status" value="1"/>
</dbReference>
<keyword evidence="4" id="KW-0418">Kinase</keyword>
<dbReference type="OrthoDB" id="339325at2759"/>
<keyword evidence="11" id="KW-1185">Reference proteome</keyword>
<dbReference type="PROSITE" id="PS50011">
    <property type="entry name" value="PROTEIN_KINASE_DOM"/>
    <property type="match status" value="1"/>
</dbReference>
<dbReference type="PANTHER" id="PTHR44329">
    <property type="entry name" value="SERINE/THREONINE-PROTEIN KINASE TNNI3K-RELATED"/>
    <property type="match status" value="1"/>
</dbReference>
<dbReference type="InterPro" id="IPR008271">
    <property type="entry name" value="Ser/Thr_kinase_AS"/>
</dbReference>
<dbReference type="GO" id="GO:0004674">
    <property type="term" value="F:protein serine/threonine kinase activity"/>
    <property type="evidence" value="ECO:0007669"/>
    <property type="project" value="UniProtKB-EC"/>
</dbReference>
<evidence type="ECO:0000256" key="3">
    <source>
        <dbReference type="ARBA" id="ARBA00022741"/>
    </source>
</evidence>